<evidence type="ECO:0000256" key="4">
    <source>
        <dbReference type="ARBA" id="ARBA00022801"/>
    </source>
</evidence>
<comment type="subcellular location">
    <subcellularLocation>
        <location evidence="1 7">Cytoplasm</location>
    </subcellularLocation>
</comment>
<dbReference type="NCBIfam" id="TIGR01662">
    <property type="entry name" value="HAD-SF-IIIA"/>
    <property type="match status" value="1"/>
</dbReference>
<evidence type="ECO:0000256" key="5">
    <source>
        <dbReference type="ARBA" id="ARBA00023277"/>
    </source>
</evidence>
<name>A0A1F7RBN9_9BACT</name>
<evidence type="ECO:0000256" key="7">
    <source>
        <dbReference type="PIRNR" id="PIRNR004682"/>
    </source>
</evidence>
<dbReference type="Proteomes" id="UP000178526">
    <property type="component" value="Unassembled WGS sequence"/>
</dbReference>
<feature type="active site" description="Nucleophile" evidence="8">
    <location>
        <position position="8"/>
    </location>
</feature>
<evidence type="ECO:0000256" key="8">
    <source>
        <dbReference type="PIRSR" id="PIRSR004682-1"/>
    </source>
</evidence>
<feature type="active site" description="Proton donor" evidence="8">
    <location>
        <position position="10"/>
    </location>
</feature>
<keyword evidence="5 7" id="KW-0119">Carbohydrate metabolism</keyword>
<evidence type="ECO:0000313" key="12">
    <source>
        <dbReference type="Proteomes" id="UP000178526"/>
    </source>
</evidence>
<dbReference type="InterPro" id="IPR023214">
    <property type="entry name" value="HAD_sf"/>
</dbReference>
<evidence type="ECO:0000256" key="9">
    <source>
        <dbReference type="PIRSR" id="PIRSR004682-3"/>
    </source>
</evidence>
<proteinExistence type="inferred from homology"/>
<feature type="site" description="Stabilizes the phosphoryl group" evidence="9">
    <location>
        <position position="52"/>
    </location>
</feature>
<comment type="caution">
    <text evidence="11">The sequence shown here is derived from an EMBL/GenBank/DDBJ whole genome shotgun (WGS) entry which is preliminary data.</text>
</comment>
<evidence type="ECO:0000256" key="1">
    <source>
        <dbReference type="ARBA" id="ARBA00004496"/>
    </source>
</evidence>
<feature type="binding site" evidence="10">
    <location>
        <position position="91"/>
    </location>
    <ligand>
        <name>Zn(2+)</name>
        <dbReference type="ChEBI" id="CHEBI:29105"/>
    </ligand>
</feature>
<dbReference type="SUPFAM" id="SSF56784">
    <property type="entry name" value="HAD-like"/>
    <property type="match status" value="1"/>
</dbReference>
<feature type="binding site" evidence="10">
    <location>
        <position position="101"/>
    </location>
    <ligand>
        <name>Zn(2+)</name>
        <dbReference type="ChEBI" id="CHEBI:29105"/>
    </ligand>
</feature>
<evidence type="ECO:0000256" key="6">
    <source>
        <dbReference type="ARBA" id="ARBA00031828"/>
    </source>
</evidence>
<dbReference type="NCBIfam" id="NF006506">
    <property type="entry name" value="PRK08942.1"/>
    <property type="match status" value="1"/>
</dbReference>
<dbReference type="GO" id="GO:0005975">
    <property type="term" value="P:carbohydrate metabolic process"/>
    <property type="evidence" value="ECO:0007669"/>
    <property type="project" value="InterPro"/>
</dbReference>
<dbReference type="AlphaFoldDB" id="A0A1F7RBN9"/>
<organism evidence="11 12">
    <name type="scientific">Candidatus Schekmanbacteria bacterium GWA2_38_11</name>
    <dbReference type="NCBI Taxonomy" id="1817876"/>
    <lineage>
        <taxon>Bacteria</taxon>
        <taxon>Candidatus Schekmaniibacteriota</taxon>
    </lineage>
</organism>
<keyword evidence="4 7" id="KW-0378">Hydrolase</keyword>
<dbReference type="InterPro" id="IPR006549">
    <property type="entry name" value="HAD-SF_hydro_IIIA"/>
</dbReference>
<feature type="binding site" evidence="10">
    <location>
        <position position="8"/>
    </location>
    <ligand>
        <name>Mg(2+)</name>
        <dbReference type="ChEBI" id="CHEBI:18420"/>
    </ligand>
</feature>
<comment type="cofactor">
    <cofactor evidence="10">
        <name>Mg(2+)</name>
        <dbReference type="ChEBI" id="CHEBI:18420"/>
    </cofactor>
</comment>
<dbReference type="Gene3D" id="3.40.50.1000">
    <property type="entry name" value="HAD superfamily/HAD-like"/>
    <property type="match status" value="1"/>
</dbReference>
<dbReference type="CDD" id="cd07503">
    <property type="entry name" value="HAD_HisB-N"/>
    <property type="match status" value="1"/>
</dbReference>
<reference evidence="11 12" key="1">
    <citation type="journal article" date="2016" name="Nat. Commun.">
        <title>Thousands of microbial genomes shed light on interconnected biogeochemical processes in an aquifer system.</title>
        <authorList>
            <person name="Anantharaman K."/>
            <person name="Brown C.T."/>
            <person name="Hug L.A."/>
            <person name="Sharon I."/>
            <person name="Castelle C.J."/>
            <person name="Probst A.J."/>
            <person name="Thomas B.C."/>
            <person name="Singh A."/>
            <person name="Wilkins M.J."/>
            <person name="Karaoz U."/>
            <person name="Brodie E.L."/>
            <person name="Williams K.H."/>
            <person name="Hubbard S.S."/>
            <person name="Banfield J.F."/>
        </authorList>
    </citation>
    <scope>NUCLEOTIDE SEQUENCE [LARGE SCALE GENOMIC DNA]</scope>
</reference>
<keyword evidence="10" id="KW-0460">Magnesium</keyword>
<keyword evidence="10" id="KW-0862">Zinc</keyword>
<evidence type="ECO:0000313" key="11">
    <source>
        <dbReference type="EMBL" id="OGL38956.1"/>
    </source>
</evidence>
<feature type="binding site" evidence="10">
    <location>
        <position position="93"/>
    </location>
    <ligand>
        <name>Zn(2+)</name>
        <dbReference type="ChEBI" id="CHEBI:29105"/>
    </ligand>
</feature>
<dbReference type="GO" id="GO:0046872">
    <property type="term" value="F:metal ion binding"/>
    <property type="evidence" value="ECO:0007669"/>
    <property type="project" value="UniProtKB-KW"/>
</dbReference>
<accession>A0A1F7RBN9</accession>
<dbReference type="InterPro" id="IPR006543">
    <property type="entry name" value="Histidinol-phos"/>
</dbReference>
<keyword evidence="2 7" id="KW-0963">Cytoplasm</keyword>
<dbReference type="PANTHER" id="PTHR42891">
    <property type="entry name" value="D-GLYCERO-BETA-D-MANNO-HEPTOSE-1,7-BISPHOSPHATE 7-PHOSPHATASE"/>
    <property type="match status" value="1"/>
</dbReference>
<dbReference type="PIRSF" id="PIRSF004682">
    <property type="entry name" value="GmhB"/>
    <property type="match status" value="1"/>
</dbReference>
<comment type="similarity">
    <text evidence="7">Belongs to the gmhB family.</text>
</comment>
<evidence type="ECO:0000256" key="2">
    <source>
        <dbReference type="ARBA" id="ARBA00022490"/>
    </source>
</evidence>
<gene>
    <name evidence="11" type="ORF">A2042_04580</name>
</gene>
<dbReference type="EC" id="3.1.3.-" evidence="7"/>
<evidence type="ECO:0000256" key="10">
    <source>
        <dbReference type="PIRSR" id="PIRSR004682-4"/>
    </source>
</evidence>
<feature type="site" description="Contributes to substrate recognition" evidence="9">
    <location>
        <position position="102"/>
    </location>
</feature>
<dbReference type="InterPro" id="IPR004446">
    <property type="entry name" value="Heptose_bisP_phosphatase"/>
</dbReference>
<comment type="cofactor">
    <cofactor evidence="10">
        <name>Zn(2+)</name>
        <dbReference type="ChEBI" id="CHEBI:29105"/>
    </cofactor>
</comment>
<keyword evidence="3 10" id="KW-0479">Metal-binding</keyword>
<dbReference type="EMBL" id="MGDB01000131">
    <property type="protein sequence ID" value="OGL38956.1"/>
    <property type="molecule type" value="Genomic_DNA"/>
</dbReference>
<dbReference type="PANTHER" id="PTHR42891:SF1">
    <property type="entry name" value="D-GLYCERO-BETA-D-MANNO-HEPTOSE-1,7-BISPHOSPHATE 7-PHOSPHATASE"/>
    <property type="match status" value="1"/>
</dbReference>
<dbReference type="GO" id="GO:0005737">
    <property type="term" value="C:cytoplasm"/>
    <property type="evidence" value="ECO:0007669"/>
    <property type="project" value="UniProtKB-SubCell"/>
</dbReference>
<feature type="site" description="Stabilizes the phosphoryl group" evidence="9">
    <location>
        <position position="103"/>
    </location>
</feature>
<protein>
    <recommendedName>
        <fullName evidence="6 7">D,D-heptose 1,7-bisphosphate phosphatase</fullName>
        <ecNumber evidence="7">3.1.3.-</ecNumber>
    </recommendedName>
</protein>
<sequence length="190" mass="21473">MIDVVFIDRDGVINKNLFGDYIKNWEEFKFLPGSLNSLKLLKANGIKVIVVSNQSGVAKGLMTLEQLENVNQKFLKAVRDYGGEIEAVYYCVHSPDDNCECRKPKPGLFFKASKDFGIDLERTYTVGDYISDIEAGTSVGSKTILVRTGRGEETLLSRDKWSVEPDYIVSDLYEAVEIIIKLKIKNNEQY</sequence>
<dbReference type="NCBIfam" id="TIGR01656">
    <property type="entry name" value="Histidinol-ppas"/>
    <property type="match status" value="1"/>
</dbReference>
<evidence type="ECO:0000256" key="3">
    <source>
        <dbReference type="ARBA" id="ARBA00022723"/>
    </source>
</evidence>
<dbReference type="Pfam" id="PF13242">
    <property type="entry name" value="Hydrolase_like"/>
    <property type="match status" value="1"/>
</dbReference>
<dbReference type="InterPro" id="IPR036412">
    <property type="entry name" value="HAD-like_sf"/>
</dbReference>
<feature type="binding site" evidence="10">
    <location>
        <position position="10"/>
    </location>
    <ligand>
        <name>Mg(2+)</name>
        <dbReference type="ChEBI" id="CHEBI:18420"/>
    </ligand>
</feature>
<feature type="binding site" evidence="10">
    <location>
        <position position="99"/>
    </location>
    <ligand>
        <name>Zn(2+)</name>
        <dbReference type="ChEBI" id="CHEBI:29105"/>
    </ligand>
</feature>
<feature type="binding site" evidence="10">
    <location>
        <position position="128"/>
    </location>
    <ligand>
        <name>Mg(2+)</name>
        <dbReference type="ChEBI" id="CHEBI:18420"/>
    </ligand>
</feature>
<dbReference type="GO" id="GO:0016791">
    <property type="term" value="F:phosphatase activity"/>
    <property type="evidence" value="ECO:0007669"/>
    <property type="project" value="InterPro"/>
</dbReference>